<comment type="caution">
    <text evidence="1">The sequence shown here is derived from an EMBL/GenBank/DDBJ whole genome shotgun (WGS) entry which is preliminary data.</text>
</comment>
<dbReference type="EMBL" id="CAUYUJ010006789">
    <property type="protein sequence ID" value="CAK0818698.1"/>
    <property type="molecule type" value="Genomic_DNA"/>
</dbReference>
<sequence>MFLSTSLGENALKTFCFAYRPPRADWVGNVRRYTRELNVTGAWAELKKARGYQYNVAHDEVETPAWIAFGKVELKVTRGHTNSGMLYLNVYVRHLGRAGFAIGGLLGEDDHSDVSEPAAACTKHLSLEKSARQHMSASFSASTAEGSFA</sequence>
<dbReference type="Proteomes" id="UP001189429">
    <property type="component" value="Unassembled WGS sequence"/>
</dbReference>
<keyword evidence="2" id="KW-1185">Reference proteome</keyword>
<evidence type="ECO:0000313" key="2">
    <source>
        <dbReference type="Proteomes" id="UP001189429"/>
    </source>
</evidence>
<protein>
    <recommendedName>
        <fullName evidence="3">Beta-galactosidase</fullName>
    </recommendedName>
</protein>
<gene>
    <name evidence="1" type="ORF">PCOR1329_LOCUS20871</name>
</gene>
<name>A0ABN9RKS9_9DINO</name>
<evidence type="ECO:0008006" key="3">
    <source>
        <dbReference type="Google" id="ProtNLM"/>
    </source>
</evidence>
<organism evidence="1 2">
    <name type="scientific">Prorocentrum cordatum</name>
    <dbReference type="NCBI Taxonomy" id="2364126"/>
    <lineage>
        <taxon>Eukaryota</taxon>
        <taxon>Sar</taxon>
        <taxon>Alveolata</taxon>
        <taxon>Dinophyceae</taxon>
        <taxon>Prorocentrales</taxon>
        <taxon>Prorocentraceae</taxon>
        <taxon>Prorocentrum</taxon>
    </lineage>
</organism>
<reference evidence="1" key="1">
    <citation type="submission" date="2023-10" db="EMBL/GenBank/DDBJ databases">
        <authorList>
            <person name="Chen Y."/>
            <person name="Shah S."/>
            <person name="Dougan E. K."/>
            <person name="Thang M."/>
            <person name="Chan C."/>
        </authorList>
    </citation>
    <scope>NUCLEOTIDE SEQUENCE [LARGE SCALE GENOMIC DNA]</scope>
</reference>
<accession>A0ABN9RKS9</accession>
<proteinExistence type="predicted"/>
<evidence type="ECO:0000313" key="1">
    <source>
        <dbReference type="EMBL" id="CAK0818698.1"/>
    </source>
</evidence>